<name>A0A0C9TX47_SPHS4</name>
<dbReference type="GO" id="GO:0004074">
    <property type="term" value="F:biliverdin reductase [NAD(P)H] activity"/>
    <property type="evidence" value="ECO:0007669"/>
    <property type="project" value="TreeGrafter"/>
</dbReference>
<reference evidence="3 4" key="1">
    <citation type="submission" date="2014-06" db="EMBL/GenBank/DDBJ databases">
        <title>Evolutionary Origins and Diversification of the Mycorrhizal Mutualists.</title>
        <authorList>
            <consortium name="DOE Joint Genome Institute"/>
            <consortium name="Mycorrhizal Genomics Consortium"/>
            <person name="Kohler A."/>
            <person name="Kuo A."/>
            <person name="Nagy L.G."/>
            <person name="Floudas D."/>
            <person name="Copeland A."/>
            <person name="Barry K.W."/>
            <person name="Cichocki N."/>
            <person name="Veneault-Fourrey C."/>
            <person name="LaButti K."/>
            <person name="Lindquist E.A."/>
            <person name="Lipzen A."/>
            <person name="Lundell T."/>
            <person name="Morin E."/>
            <person name="Murat C."/>
            <person name="Riley R."/>
            <person name="Ohm R."/>
            <person name="Sun H."/>
            <person name="Tunlid A."/>
            <person name="Henrissat B."/>
            <person name="Grigoriev I.V."/>
            <person name="Hibbett D.S."/>
            <person name="Martin F."/>
        </authorList>
    </citation>
    <scope>NUCLEOTIDE SEQUENCE [LARGE SCALE GENOMIC DNA]</scope>
    <source>
        <strain evidence="3 4">SS14</strain>
    </source>
</reference>
<feature type="domain" description="NAD(P)-binding" evidence="2">
    <location>
        <begin position="7"/>
        <end position="203"/>
    </location>
</feature>
<evidence type="ECO:0000259" key="2">
    <source>
        <dbReference type="Pfam" id="PF13460"/>
    </source>
</evidence>
<keyword evidence="4" id="KW-1185">Reference proteome</keyword>
<evidence type="ECO:0000313" key="4">
    <source>
        <dbReference type="Proteomes" id="UP000054279"/>
    </source>
</evidence>
<dbReference type="InterPro" id="IPR051606">
    <property type="entry name" value="Polyketide_Oxido-like"/>
</dbReference>
<dbReference type="EMBL" id="KN837194">
    <property type="protein sequence ID" value="KIJ34993.1"/>
    <property type="molecule type" value="Genomic_DNA"/>
</dbReference>
<dbReference type="Gene3D" id="3.40.50.720">
    <property type="entry name" value="NAD(P)-binding Rossmann-like Domain"/>
    <property type="match status" value="1"/>
</dbReference>
<dbReference type="SUPFAM" id="SSF51735">
    <property type="entry name" value="NAD(P)-binding Rossmann-fold domains"/>
    <property type="match status" value="1"/>
</dbReference>
<dbReference type="PANTHER" id="PTHR43355:SF2">
    <property type="entry name" value="FLAVIN REDUCTASE (NADPH)"/>
    <property type="match status" value="1"/>
</dbReference>
<dbReference type="AlphaFoldDB" id="A0A0C9TX47"/>
<proteinExistence type="inferred from homology"/>
<dbReference type="Pfam" id="PF13460">
    <property type="entry name" value="NAD_binding_10"/>
    <property type="match status" value="1"/>
</dbReference>
<dbReference type="OrthoDB" id="10254221at2759"/>
<gene>
    <name evidence="3" type="ORF">M422DRAFT_76367</name>
</gene>
<comment type="similarity">
    <text evidence="1">Belongs to the avfA family.</text>
</comment>
<dbReference type="PANTHER" id="PTHR43355">
    <property type="entry name" value="FLAVIN REDUCTASE (NADPH)"/>
    <property type="match status" value="1"/>
</dbReference>
<dbReference type="Proteomes" id="UP000054279">
    <property type="component" value="Unassembled WGS sequence"/>
</dbReference>
<evidence type="ECO:0000313" key="3">
    <source>
        <dbReference type="EMBL" id="KIJ34993.1"/>
    </source>
</evidence>
<accession>A0A0C9TX47</accession>
<organism evidence="3 4">
    <name type="scientific">Sphaerobolus stellatus (strain SS14)</name>
    <dbReference type="NCBI Taxonomy" id="990650"/>
    <lineage>
        <taxon>Eukaryota</taxon>
        <taxon>Fungi</taxon>
        <taxon>Dikarya</taxon>
        <taxon>Basidiomycota</taxon>
        <taxon>Agaricomycotina</taxon>
        <taxon>Agaricomycetes</taxon>
        <taxon>Phallomycetidae</taxon>
        <taxon>Geastrales</taxon>
        <taxon>Sphaerobolaceae</taxon>
        <taxon>Sphaerobolus</taxon>
    </lineage>
</organism>
<dbReference type="GO" id="GO:0042602">
    <property type="term" value="F:riboflavin reductase (NADPH) activity"/>
    <property type="evidence" value="ECO:0007669"/>
    <property type="project" value="TreeGrafter"/>
</dbReference>
<dbReference type="HOGENOM" id="CLU_025711_4_3_1"/>
<dbReference type="InterPro" id="IPR036291">
    <property type="entry name" value="NAD(P)-bd_dom_sf"/>
</dbReference>
<sequence>MHVLILGATGPAGIQLIEYTLKESNTVAVYARNPSKLPESIASNPSVTVIKGELDDREALKGALTWVDAVLSALGPNSAFHPFAAPLTKAYALLLELMKEANVKRIILLGTASITDPNDKSNWTFWLLINAVSILARNDYKDIVAIGKTVGAEQELSWTIVRVPILTDKDDDSFVVGYVGDNKTNASLSRKAFAAFVTQELKENNWVRKQPLISSP</sequence>
<dbReference type="InterPro" id="IPR016040">
    <property type="entry name" value="NAD(P)-bd_dom"/>
</dbReference>
<protein>
    <recommendedName>
        <fullName evidence="2">NAD(P)-binding domain-containing protein</fullName>
    </recommendedName>
</protein>
<evidence type="ECO:0000256" key="1">
    <source>
        <dbReference type="ARBA" id="ARBA00038376"/>
    </source>
</evidence>